<comment type="similarity">
    <text evidence="3">Belongs to the transpeptidase family.</text>
</comment>
<comment type="subcellular location">
    <subcellularLocation>
        <location evidence="2">Cell membrane</location>
    </subcellularLocation>
    <subcellularLocation>
        <location evidence="1">Membrane</location>
        <topology evidence="1">Single-pass membrane protein</topology>
    </subcellularLocation>
</comment>
<dbReference type="GO" id="GO:0071555">
    <property type="term" value="P:cell wall organization"/>
    <property type="evidence" value="ECO:0007669"/>
    <property type="project" value="UniProtKB-KW"/>
</dbReference>
<dbReference type="Gene3D" id="3.40.710.10">
    <property type="entry name" value="DD-peptidase/beta-lactamase superfamily"/>
    <property type="match status" value="1"/>
</dbReference>
<dbReference type="GO" id="GO:0008658">
    <property type="term" value="F:penicillin binding"/>
    <property type="evidence" value="ECO:0007669"/>
    <property type="project" value="InterPro"/>
</dbReference>
<sequence>MKTAKKPTERNRLVVLSVLSAVFSVFFVLLLMSYQIVQGAELNEQTHQMTSSKLPIKAARGDIVDCNGVAFAENKAGFNIVFQYAFLPRSQQNEIIRELVELCEENGVEWYDPLPITRTGTPQFLNEQEKEIATLKKKLELNVYATAENCMYYLLDTFNIEGYDDETARKIAGVRYGMVISDFSINNNQYVFAQDVPIEFILKIKEMSHQFPGVDIVEEDIRSYPNGDLLPHVVGTIGAMYAEEYEENYKELGYKMNSQVGRFGIEKVMETTLHGVDGVRAVEQNKRGDVISEEVTQAPQSGDKVVLTVDAAFQRKVKEALEEHIAWLRSRPNGKGNTVKAGSVVVLDVKTGGVLAMVNYPSFDINNYFSDYTALLNDKNNPLFNRATDGLYRPGSTFKTAVAVGGLEEGIINPNSTVNCQHTYYYYDILPNNQFRPTCLGWHGQTNVSKALTVSCNIFFYDVGRRLGIDKMNEYAGLLGLGEETGLEIPSKKGALSGPARSESLGSTWFQGNVVQAAIGQMDTSVTPLQLAIQAMTLANKGTRYKAHIIKEVRSYDDKEVLSSTDPEIASQFEIHPQNYQAIVEGMIGAAEKVGGSYSLSNLGYQVAIKTGSPQVDNNTTNSALIGFAPVDNPEIAVGVMLEEGENANYLMRRILDAYYSTHGKNSAYGVKGEAGEGSGEENDDTSPGESENPALGSDSQPE</sequence>
<keyword evidence="15" id="KW-1185">Reference proteome</keyword>
<evidence type="ECO:0000259" key="12">
    <source>
        <dbReference type="Pfam" id="PF00905"/>
    </source>
</evidence>
<keyword evidence="6" id="KW-0133">Cell shape</keyword>
<dbReference type="InterPro" id="IPR001460">
    <property type="entry name" value="PCN-bd_Tpept"/>
</dbReference>
<dbReference type="GO" id="GO:0009252">
    <property type="term" value="P:peptidoglycan biosynthetic process"/>
    <property type="evidence" value="ECO:0007669"/>
    <property type="project" value="UniProtKB-KW"/>
</dbReference>
<evidence type="ECO:0008006" key="16">
    <source>
        <dbReference type="Google" id="ProtNLM"/>
    </source>
</evidence>
<keyword evidence="8" id="KW-1133">Transmembrane helix</keyword>
<evidence type="ECO:0000256" key="3">
    <source>
        <dbReference type="ARBA" id="ARBA00007171"/>
    </source>
</evidence>
<evidence type="ECO:0000256" key="5">
    <source>
        <dbReference type="ARBA" id="ARBA00022692"/>
    </source>
</evidence>
<keyword evidence="4" id="KW-1003">Cell membrane</keyword>
<keyword evidence="7" id="KW-0573">Peptidoglycan synthesis</keyword>
<accession>A0A926I715</accession>
<keyword evidence="5" id="KW-0812">Transmembrane</keyword>
<keyword evidence="9" id="KW-0472">Membrane</keyword>
<evidence type="ECO:0000313" key="14">
    <source>
        <dbReference type="EMBL" id="MBC8560490.1"/>
    </source>
</evidence>
<gene>
    <name evidence="14" type="ORF">H8710_10490</name>
</gene>
<dbReference type="Pfam" id="PF03717">
    <property type="entry name" value="PBP_dimer"/>
    <property type="match status" value="1"/>
</dbReference>
<proteinExistence type="inferred from homology"/>
<dbReference type="InterPro" id="IPR012338">
    <property type="entry name" value="Beta-lactam/transpept-like"/>
</dbReference>
<name>A0A926I715_9FIRM</name>
<dbReference type="AlphaFoldDB" id="A0A926I715"/>
<feature type="domain" description="Penicillin-binding protein transpeptidase" evidence="12">
    <location>
        <begin position="342"/>
        <end position="647"/>
    </location>
</feature>
<dbReference type="Gene3D" id="1.10.10.1230">
    <property type="entry name" value="Penicillin-binding protein, N-terminal non-catalytic domain, head sub-domain"/>
    <property type="match status" value="1"/>
</dbReference>
<dbReference type="Gene3D" id="3.90.1310.10">
    <property type="entry name" value="Penicillin-binding protein 2a (Domain 2)"/>
    <property type="match status" value="1"/>
</dbReference>
<dbReference type="PANTHER" id="PTHR30627">
    <property type="entry name" value="PEPTIDOGLYCAN D,D-TRANSPEPTIDASE"/>
    <property type="match status" value="1"/>
</dbReference>
<evidence type="ECO:0000256" key="4">
    <source>
        <dbReference type="ARBA" id="ARBA00022475"/>
    </source>
</evidence>
<evidence type="ECO:0000256" key="2">
    <source>
        <dbReference type="ARBA" id="ARBA00004236"/>
    </source>
</evidence>
<dbReference type="GO" id="GO:0005886">
    <property type="term" value="C:plasma membrane"/>
    <property type="evidence" value="ECO:0007669"/>
    <property type="project" value="UniProtKB-SubCell"/>
</dbReference>
<dbReference type="SUPFAM" id="SSF56519">
    <property type="entry name" value="Penicillin binding protein dimerisation domain"/>
    <property type="match status" value="1"/>
</dbReference>
<evidence type="ECO:0000256" key="11">
    <source>
        <dbReference type="SAM" id="MobiDB-lite"/>
    </source>
</evidence>
<dbReference type="InterPro" id="IPR050515">
    <property type="entry name" value="Beta-lactam/transpept"/>
</dbReference>
<dbReference type="InterPro" id="IPR036138">
    <property type="entry name" value="PBP_dimer_sf"/>
</dbReference>
<evidence type="ECO:0000256" key="7">
    <source>
        <dbReference type="ARBA" id="ARBA00022984"/>
    </source>
</evidence>
<evidence type="ECO:0000256" key="6">
    <source>
        <dbReference type="ARBA" id="ARBA00022960"/>
    </source>
</evidence>
<keyword evidence="10" id="KW-0961">Cell wall biogenesis/degradation</keyword>
<dbReference type="RefSeq" id="WP_249295477.1">
    <property type="nucleotide sequence ID" value="NZ_JACRSV010000003.1"/>
</dbReference>
<dbReference type="EMBL" id="JACRSV010000003">
    <property type="protein sequence ID" value="MBC8560490.1"/>
    <property type="molecule type" value="Genomic_DNA"/>
</dbReference>
<evidence type="ECO:0000313" key="15">
    <source>
        <dbReference type="Proteomes" id="UP000610760"/>
    </source>
</evidence>
<reference evidence="14" key="1">
    <citation type="submission" date="2020-08" db="EMBL/GenBank/DDBJ databases">
        <title>Genome public.</title>
        <authorList>
            <person name="Liu C."/>
            <person name="Sun Q."/>
        </authorList>
    </citation>
    <scope>NUCLEOTIDE SEQUENCE</scope>
    <source>
        <strain evidence="14">NSJ-33</strain>
    </source>
</reference>
<feature type="region of interest" description="Disordered" evidence="11">
    <location>
        <begin position="667"/>
        <end position="703"/>
    </location>
</feature>
<dbReference type="InterPro" id="IPR005311">
    <property type="entry name" value="PBP_dimer"/>
</dbReference>
<evidence type="ECO:0000259" key="13">
    <source>
        <dbReference type="Pfam" id="PF03717"/>
    </source>
</evidence>
<evidence type="ECO:0000256" key="10">
    <source>
        <dbReference type="ARBA" id="ARBA00023316"/>
    </source>
</evidence>
<dbReference type="GO" id="GO:0071972">
    <property type="term" value="F:peptidoglycan L,D-transpeptidase activity"/>
    <property type="evidence" value="ECO:0007669"/>
    <property type="project" value="TreeGrafter"/>
</dbReference>
<organism evidence="14 15">
    <name type="scientific">Fumia xinanensis</name>
    <dbReference type="NCBI Taxonomy" id="2763659"/>
    <lineage>
        <taxon>Bacteria</taxon>
        <taxon>Bacillati</taxon>
        <taxon>Bacillota</taxon>
        <taxon>Clostridia</taxon>
        <taxon>Eubacteriales</taxon>
        <taxon>Oscillospiraceae</taxon>
        <taxon>Fumia</taxon>
    </lineage>
</organism>
<evidence type="ECO:0000256" key="8">
    <source>
        <dbReference type="ARBA" id="ARBA00022989"/>
    </source>
</evidence>
<feature type="domain" description="Penicillin-binding protein dimerisation" evidence="13">
    <location>
        <begin position="56"/>
        <end position="293"/>
    </location>
</feature>
<dbReference type="SUPFAM" id="SSF56601">
    <property type="entry name" value="beta-lactamase/transpeptidase-like"/>
    <property type="match status" value="1"/>
</dbReference>
<dbReference type="Proteomes" id="UP000610760">
    <property type="component" value="Unassembled WGS sequence"/>
</dbReference>
<evidence type="ECO:0000256" key="1">
    <source>
        <dbReference type="ARBA" id="ARBA00004167"/>
    </source>
</evidence>
<dbReference type="GO" id="GO:0008360">
    <property type="term" value="P:regulation of cell shape"/>
    <property type="evidence" value="ECO:0007669"/>
    <property type="project" value="UniProtKB-KW"/>
</dbReference>
<protein>
    <recommendedName>
        <fullName evidence="16">Penicillin-binding protein 2</fullName>
    </recommendedName>
</protein>
<evidence type="ECO:0000256" key="9">
    <source>
        <dbReference type="ARBA" id="ARBA00023136"/>
    </source>
</evidence>
<dbReference type="Pfam" id="PF00905">
    <property type="entry name" value="Transpeptidase"/>
    <property type="match status" value="1"/>
</dbReference>
<dbReference type="PANTHER" id="PTHR30627:SF2">
    <property type="entry name" value="PEPTIDOGLYCAN D,D-TRANSPEPTIDASE MRDA"/>
    <property type="match status" value="1"/>
</dbReference>
<comment type="caution">
    <text evidence="14">The sequence shown here is derived from an EMBL/GenBank/DDBJ whole genome shotgun (WGS) entry which is preliminary data.</text>
</comment>